<evidence type="ECO:0000256" key="6">
    <source>
        <dbReference type="ARBA" id="ARBA00023242"/>
    </source>
</evidence>
<feature type="region of interest" description="Disordered" evidence="9">
    <location>
        <begin position="569"/>
        <end position="602"/>
    </location>
</feature>
<feature type="domain" description="AAA+ ATPase" evidence="10">
    <location>
        <begin position="158"/>
        <end position="296"/>
    </location>
</feature>
<dbReference type="InterPro" id="IPR003959">
    <property type="entry name" value="ATPase_AAA_core"/>
</dbReference>
<dbReference type="Proteomes" id="UP000675881">
    <property type="component" value="Chromosome 9"/>
</dbReference>
<dbReference type="Pfam" id="PF00004">
    <property type="entry name" value="AAA"/>
    <property type="match status" value="1"/>
</dbReference>
<dbReference type="AlphaFoldDB" id="A0A7R8HDM7"/>
<evidence type="ECO:0000256" key="3">
    <source>
        <dbReference type="ARBA" id="ARBA00022741"/>
    </source>
</evidence>
<dbReference type="CDD" id="cd00009">
    <property type="entry name" value="AAA"/>
    <property type="match status" value="1"/>
</dbReference>
<accession>A0A7R8HDM7</accession>
<comment type="subcellular location">
    <subcellularLocation>
        <location evidence="1">Nucleus</location>
    </subcellularLocation>
</comment>
<evidence type="ECO:0000256" key="7">
    <source>
        <dbReference type="ARBA" id="ARBA00023306"/>
    </source>
</evidence>
<dbReference type="OrthoDB" id="2195431at2759"/>
<dbReference type="InterPro" id="IPR047854">
    <property type="entry name" value="RFC_lid"/>
</dbReference>
<dbReference type="SMART" id="SM00382">
    <property type="entry name" value="AAA"/>
    <property type="match status" value="1"/>
</dbReference>
<evidence type="ECO:0000256" key="9">
    <source>
        <dbReference type="SAM" id="MobiDB-lite"/>
    </source>
</evidence>
<reference evidence="11" key="1">
    <citation type="submission" date="2021-02" db="EMBL/GenBank/DDBJ databases">
        <authorList>
            <person name="Bekaert M."/>
        </authorList>
    </citation>
    <scope>NUCLEOTIDE SEQUENCE</scope>
    <source>
        <strain evidence="11">IoA-00</strain>
    </source>
</reference>
<keyword evidence="3" id="KW-0547">Nucleotide-binding</keyword>
<proteinExistence type="inferred from homology"/>
<dbReference type="GO" id="GO:0016887">
    <property type="term" value="F:ATP hydrolysis activity"/>
    <property type="evidence" value="ECO:0007669"/>
    <property type="project" value="InterPro"/>
</dbReference>
<evidence type="ECO:0000256" key="4">
    <source>
        <dbReference type="ARBA" id="ARBA00022840"/>
    </source>
</evidence>
<keyword evidence="12" id="KW-1185">Reference proteome</keyword>
<organism evidence="11 12">
    <name type="scientific">Lepeophtheirus salmonis</name>
    <name type="common">Salmon louse</name>
    <name type="synonym">Caligus salmonis</name>
    <dbReference type="NCBI Taxonomy" id="72036"/>
    <lineage>
        <taxon>Eukaryota</taxon>
        <taxon>Metazoa</taxon>
        <taxon>Ecdysozoa</taxon>
        <taxon>Arthropoda</taxon>
        <taxon>Crustacea</taxon>
        <taxon>Multicrustacea</taxon>
        <taxon>Hexanauplia</taxon>
        <taxon>Copepoda</taxon>
        <taxon>Siphonostomatoida</taxon>
        <taxon>Caligidae</taxon>
        <taxon>Lepeophtheirus</taxon>
    </lineage>
</organism>
<gene>
    <name evidence="11" type="ORF">LSAA_14688</name>
</gene>
<dbReference type="InterPro" id="IPR027417">
    <property type="entry name" value="P-loop_NTPase"/>
</dbReference>
<name>A0A7R8HDM7_LEPSM</name>
<dbReference type="GO" id="GO:0005634">
    <property type="term" value="C:nucleus"/>
    <property type="evidence" value="ECO:0007669"/>
    <property type="project" value="UniProtKB-SubCell"/>
</dbReference>
<dbReference type="EMBL" id="HG994588">
    <property type="protein sequence ID" value="CAF3033486.1"/>
    <property type="molecule type" value="Genomic_DNA"/>
</dbReference>
<evidence type="ECO:0000256" key="1">
    <source>
        <dbReference type="ARBA" id="ARBA00004123"/>
    </source>
</evidence>
<evidence type="ECO:0000256" key="2">
    <source>
        <dbReference type="ARBA" id="ARBA00022705"/>
    </source>
</evidence>
<dbReference type="PANTHER" id="PTHR46765:SF1">
    <property type="entry name" value="P-LOOP CONTAINING NUCLEOSIDE TRIPHOSPHATE HYDROLASES SUPERFAMILY PROTEIN"/>
    <property type="match status" value="1"/>
</dbReference>
<evidence type="ECO:0000313" key="12">
    <source>
        <dbReference type="Proteomes" id="UP000675881"/>
    </source>
</evidence>
<dbReference type="InterPro" id="IPR003593">
    <property type="entry name" value="AAA+_ATPase"/>
</dbReference>
<comment type="similarity">
    <text evidence="8">Belongs to the activator 1 small subunits family. CTF18 subfamily.</text>
</comment>
<feature type="region of interest" description="Disordered" evidence="9">
    <location>
        <begin position="344"/>
        <end position="363"/>
    </location>
</feature>
<dbReference type="PANTHER" id="PTHR46765">
    <property type="entry name" value="P-LOOP CONTAINING NUCLEOSIDE TRIPHOSPHATE HYDROLASES SUPERFAMILY PROTEIN"/>
    <property type="match status" value="1"/>
</dbReference>
<sequence>MEIDEIEFERMMEDEMDVMREVEAEKFKKSLFNDSSLKRKDISPLKKSKVIIEDTNEESENVRYLNLSVDEESHSRSYYCKLSLAKVLSLWREGKNPPSTSTQSQSLWVETYKPSHFMHLLSDDTINRSLLQWMKLWDKMVFNKPVKADLIDETHRPAPRIVLLHGPPGIGKTTLAHILARHAGYNPIEINSSDDRTISAFKSKVEPAIQMQSVLSVESKPNCIIIDEIDGVPAPTIKYLVDLSNDKNKSVGTLKRPIICICNDVYIPSLRPLKQISKVIMFPPISSHRLVERLKFISSKEKLYTDQSTLAVICEKTNNDIRSCLSTLQFFKARGVQRVHLKDLSRGGKKSSNRSEDVVDGSSKGRYSSIYQIVNGFGDYDRLMNGVFDNYLDMKFRDTRFENVSKANEWMVFFDILSETYPSKSNIHANELFSFSISQKEHLNKLNRSINLTTVCMSEMSPLIRIFISNDTLIRDILPCLFEILNPDLRSLNTQLYSPREKKVFKELISIMISYNITFTQEKSPTGQYLYRYDPSLDEVAHFPGIKHSMFSYSVQQVVSHEISIEKKMRRRDKNEASTLKAPVQNKEETKKKELVKKDDEPADPVDFFNRKIPREIVEAREKDKKKQCID</sequence>
<evidence type="ECO:0000259" key="10">
    <source>
        <dbReference type="SMART" id="SM00382"/>
    </source>
</evidence>
<dbReference type="GO" id="GO:0005524">
    <property type="term" value="F:ATP binding"/>
    <property type="evidence" value="ECO:0007669"/>
    <property type="project" value="UniProtKB-KW"/>
</dbReference>
<keyword evidence="6" id="KW-0539">Nucleus</keyword>
<dbReference type="Gene3D" id="3.40.50.300">
    <property type="entry name" value="P-loop containing nucleotide triphosphate hydrolases"/>
    <property type="match status" value="1"/>
</dbReference>
<keyword evidence="4" id="KW-0067">ATP-binding</keyword>
<dbReference type="InterPro" id="IPR053016">
    <property type="entry name" value="CTF18-RFC_complex"/>
</dbReference>
<dbReference type="GO" id="GO:0003677">
    <property type="term" value="F:DNA binding"/>
    <property type="evidence" value="ECO:0007669"/>
    <property type="project" value="UniProtKB-KW"/>
</dbReference>
<evidence type="ECO:0000256" key="8">
    <source>
        <dbReference type="ARBA" id="ARBA00043975"/>
    </source>
</evidence>
<evidence type="ECO:0000313" key="11">
    <source>
        <dbReference type="EMBL" id="CAF3033486.1"/>
    </source>
</evidence>
<feature type="compositionally biased region" description="Basic and acidic residues" evidence="9">
    <location>
        <begin position="586"/>
        <end position="600"/>
    </location>
</feature>
<dbReference type="Gene3D" id="1.10.8.60">
    <property type="match status" value="1"/>
</dbReference>
<dbReference type="GO" id="GO:0006260">
    <property type="term" value="P:DNA replication"/>
    <property type="evidence" value="ECO:0007669"/>
    <property type="project" value="UniProtKB-KW"/>
</dbReference>
<dbReference type="CDD" id="cd18140">
    <property type="entry name" value="HLD_clamp_RFC"/>
    <property type="match status" value="1"/>
</dbReference>
<protein>
    <submittedName>
        <fullName evidence="11">CTF18</fullName>
    </submittedName>
</protein>
<evidence type="ECO:0000256" key="5">
    <source>
        <dbReference type="ARBA" id="ARBA00023125"/>
    </source>
</evidence>
<keyword evidence="2" id="KW-0235">DNA replication</keyword>
<keyword evidence="5" id="KW-0238">DNA-binding</keyword>
<keyword evidence="7" id="KW-0131">Cell cycle</keyword>
<dbReference type="SUPFAM" id="SSF52540">
    <property type="entry name" value="P-loop containing nucleoside triphosphate hydrolases"/>
    <property type="match status" value="1"/>
</dbReference>